<sequence length="188" mass="21466">MNTTQLDQACSQYLHFRELFHCGETWQQTRCDNTPQQPASWEAYATLAQGLLDPLWEQFGRPELTFGFCGARLRQLILANTSPRIAPKLDQHAAHELTRQGQLVCPRGGAAIDFYYPGQNSHRIAQWLAQHLPFDRLYLYGPQRPLHLSFSSSPAGQLILLTEHQGRRIPRRLTRSQLDAMASQEPLC</sequence>
<accession>A0ABP8PWP1</accession>
<organism evidence="1 2">
    <name type="scientific">Pseudaeromonas paramecii</name>
    <dbReference type="NCBI Taxonomy" id="2138166"/>
    <lineage>
        <taxon>Bacteria</taxon>
        <taxon>Pseudomonadati</taxon>
        <taxon>Pseudomonadota</taxon>
        <taxon>Gammaproteobacteria</taxon>
        <taxon>Aeromonadales</taxon>
        <taxon>Aeromonadaceae</taxon>
        <taxon>Pseudaeromonas</taxon>
    </lineage>
</organism>
<reference evidence="2" key="1">
    <citation type="journal article" date="2019" name="Int. J. Syst. Evol. Microbiol.">
        <title>The Global Catalogue of Microorganisms (GCM) 10K type strain sequencing project: providing services to taxonomists for standard genome sequencing and annotation.</title>
        <authorList>
            <consortium name="The Broad Institute Genomics Platform"/>
            <consortium name="The Broad Institute Genome Sequencing Center for Infectious Disease"/>
            <person name="Wu L."/>
            <person name="Ma J."/>
        </authorList>
    </citation>
    <scope>NUCLEOTIDE SEQUENCE [LARGE SCALE GENOMIC DNA]</scope>
    <source>
        <strain evidence="2">JCM 32226</strain>
    </source>
</reference>
<dbReference type="SUPFAM" id="SSF55166">
    <property type="entry name" value="Hedgehog/DD-peptidase"/>
    <property type="match status" value="1"/>
</dbReference>
<dbReference type="RefSeq" id="WP_345009640.1">
    <property type="nucleotide sequence ID" value="NZ_BAABFC010000001.1"/>
</dbReference>
<name>A0ABP8PWP1_9GAMM</name>
<proteinExistence type="predicted"/>
<evidence type="ECO:0000313" key="2">
    <source>
        <dbReference type="Proteomes" id="UP001501321"/>
    </source>
</evidence>
<gene>
    <name evidence="1" type="ORF">GCM10023095_04560</name>
</gene>
<comment type="caution">
    <text evidence="1">The sequence shown here is derived from an EMBL/GenBank/DDBJ whole genome shotgun (WGS) entry which is preliminary data.</text>
</comment>
<protein>
    <recommendedName>
        <fullName evidence="3">Peptidase M15A C-terminal domain-containing protein</fullName>
    </recommendedName>
</protein>
<dbReference type="EMBL" id="BAABFC010000001">
    <property type="protein sequence ID" value="GAA4493791.1"/>
    <property type="molecule type" value="Genomic_DNA"/>
</dbReference>
<keyword evidence="2" id="KW-1185">Reference proteome</keyword>
<evidence type="ECO:0008006" key="3">
    <source>
        <dbReference type="Google" id="ProtNLM"/>
    </source>
</evidence>
<dbReference type="Proteomes" id="UP001501321">
    <property type="component" value="Unassembled WGS sequence"/>
</dbReference>
<evidence type="ECO:0000313" key="1">
    <source>
        <dbReference type="EMBL" id="GAA4493791.1"/>
    </source>
</evidence>
<dbReference type="InterPro" id="IPR009045">
    <property type="entry name" value="Zn_M74/Hedgehog-like"/>
</dbReference>